<dbReference type="PIRSF" id="PIRSF000388">
    <property type="entry name" value="Pantoate_hydroxy_MeTrfase"/>
    <property type="match status" value="1"/>
</dbReference>
<dbReference type="InterPro" id="IPR040442">
    <property type="entry name" value="Pyrv_kinase-like_dom_sf"/>
</dbReference>
<dbReference type="GO" id="GO:0008168">
    <property type="term" value="F:methyltransferase activity"/>
    <property type="evidence" value="ECO:0007669"/>
    <property type="project" value="UniProtKB-KW"/>
</dbReference>
<evidence type="ECO:0000256" key="8">
    <source>
        <dbReference type="HAMAP-Rule" id="MF_00156"/>
    </source>
</evidence>
<name>A0A4R2LGH3_9GAMM</name>
<comment type="pathway">
    <text evidence="1 8">Cofactor biosynthesis; (R)-pantothenate biosynthesis; (R)-pantoate from 3-methyl-2-oxobutanoate: step 1/2.</text>
</comment>
<evidence type="ECO:0000256" key="9">
    <source>
        <dbReference type="PIRSR" id="PIRSR000388-1"/>
    </source>
</evidence>
<feature type="binding site" evidence="8 10">
    <location>
        <begin position="52"/>
        <end position="53"/>
    </location>
    <ligand>
        <name>3-methyl-2-oxobutanoate</name>
        <dbReference type="ChEBI" id="CHEBI:11851"/>
    </ligand>
</feature>
<feature type="binding site" evidence="8 10">
    <location>
        <position position="120"/>
    </location>
    <ligand>
        <name>3-methyl-2-oxobutanoate</name>
        <dbReference type="ChEBI" id="CHEBI:11851"/>
    </ligand>
</feature>
<comment type="catalytic activity">
    <reaction evidence="8">
        <text>(6R)-5,10-methylene-5,6,7,8-tetrahydrofolate + 3-methyl-2-oxobutanoate + H2O = 2-dehydropantoate + (6S)-5,6,7,8-tetrahydrofolate</text>
        <dbReference type="Rhea" id="RHEA:11824"/>
        <dbReference type="ChEBI" id="CHEBI:11561"/>
        <dbReference type="ChEBI" id="CHEBI:11851"/>
        <dbReference type="ChEBI" id="CHEBI:15377"/>
        <dbReference type="ChEBI" id="CHEBI:15636"/>
        <dbReference type="ChEBI" id="CHEBI:57453"/>
        <dbReference type="EC" id="2.1.2.11"/>
    </reaction>
</comment>
<dbReference type="SUPFAM" id="SSF51621">
    <property type="entry name" value="Phosphoenolpyruvate/pyruvate domain"/>
    <property type="match status" value="1"/>
</dbReference>
<dbReference type="InterPro" id="IPR015813">
    <property type="entry name" value="Pyrv/PenolPyrv_kinase-like_dom"/>
</dbReference>
<comment type="subcellular location">
    <subcellularLocation>
        <location evidence="8">Cytoplasm</location>
    </subcellularLocation>
</comment>
<evidence type="ECO:0000256" key="3">
    <source>
        <dbReference type="ARBA" id="ARBA00011424"/>
    </source>
</evidence>
<dbReference type="UniPathway" id="UPA00028">
    <property type="reaction ID" value="UER00003"/>
</dbReference>
<evidence type="ECO:0000313" key="12">
    <source>
        <dbReference type="EMBL" id="TCO82074.1"/>
    </source>
</evidence>
<comment type="function">
    <text evidence="7 8">Catalyzes the reversible reaction in which hydroxymethyl group from 5,10-methylenetetrahydrofolate is transferred onto alpha-ketoisovalerate to form ketopantoate.</text>
</comment>
<dbReference type="NCBIfam" id="NF001452">
    <property type="entry name" value="PRK00311.1"/>
    <property type="match status" value="1"/>
</dbReference>
<organism evidence="12 13">
    <name type="scientific">Plasticicumulans lactativorans</name>
    <dbReference type="NCBI Taxonomy" id="1133106"/>
    <lineage>
        <taxon>Bacteria</taxon>
        <taxon>Pseudomonadati</taxon>
        <taxon>Pseudomonadota</taxon>
        <taxon>Gammaproteobacteria</taxon>
        <taxon>Candidatus Competibacteraceae</taxon>
        <taxon>Plasticicumulans</taxon>
    </lineage>
</organism>
<comment type="similarity">
    <text evidence="2 8">Belongs to the PanB family.</text>
</comment>
<feature type="binding site" evidence="8 11">
    <location>
        <position position="52"/>
    </location>
    <ligand>
        <name>Mg(2+)</name>
        <dbReference type="ChEBI" id="CHEBI:18420"/>
    </ligand>
</feature>
<evidence type="ECO:0000256" key="4">
    <source>
        <dbReference type="ARBA" id="ARBA00022655"/>
    </source>
</evidence>
<dbReference type="EC" id="2.1.2.11" evidence="8"/>
<evidence type="ECO:0000256" key="6">
    <source>
        <dbReference type="ARBA" id="ARBA00022723"/>
    </source>
</evidence>
<feature type="binding site" evidence="8 11">
    <location>
        <position position="91"/>
    </location>
    <ligand>
        <name>Mg(2+)</name>
        <dbReference type="ChEBI" id="CHEBI:18420"/>
    </ligand>
</feature>
<accession>A0A4R2LGH3</accession>
<dbReference type="PANTHER" id="PTHR20881">
    <property type="entry name" value="3-METHYL-2-OXOBUTANOATE HYDROXYMETHYLTRANSFERASE"/>
    <property type="match status" value="1"/>
</dbReference>
<reference evidence="12 13" key="1">
    <citation type="submission" date="2019-03" db="EMBL/GenBank/DDBJ databases">
        <title>Genomic Encyclopedia of Type Strains, Phase IV (KMG-IV): sequencing the most valuable type-strain genomes for metagenomic binning, comparative biology and taxonomic classification.</title>
        <authorList>
            <person name="Goeker M."/>
        </authorList>
    </citation>
    <scope>NUCLEOTIDE SEQUENCE [LARGE SCALE GENOMIC DNA]</scope>
    <source>
        <strain evidence="12 13">DSM 25287</strain>
    </source>
</reference>
<feature type="binding site" evidence="8 11">
    <location>
        <position position="122"/>
    </location>
    <ligand>
        <name>Mg(2+)</name>
        <dbReference type="ChEBI" id="CHEBI:18420"/>
    </ligand>
</feature>
<dbReference type="FunFam" id="3.20.20.60:FF:000003">
    <property type="entry name" value="3-methyl-2-oxobutanoate hydroxymethyltransferase"/>
    <property type="match status" value="1"/>
</dbReference>
<protein>
    <recommendedName>
        <fullName evidence="8">3-methyl-2-oxobutanoate hydroxymethyltransferase</fullName>
        <ecNumber evidence="8">2.1.2.11</ecNumber>
    </recommendedName>
    <alternativeName>
        <fullName evidence="8">Ketopantoate hydroxymethyltransferase</fullName>
        <shortName evidence="8">KPHMT</shortName>
    </alternativeName>
</protein>
<keyword evidence="12" id="KW-0489">Methyltransferase</keyword>
<evidence type="ECO:0000256" key="5">
    <source>
        <dbReference type="ARBA" id="ARBA00022679"/>
    </source>
</evidence>
<comment type="subunit">
    <text evidence="3 8">Homodecamer; pentamer of dimers.</text>
</comment>
<comment type="caution">
    <text evidence="12">The sequence shown here is derived from an EMBL/GenBank/DDBJ whole genome shotgun (WGS) entry which is preliminary data.</text>
</comment>
<keyword evidence="8 11" id="KW-0460">Magnesium</keyword>
<dbReference type="Gene3D" id="3.20.20.60">
    <property type="entry name" value="Phosphoenolpyruvate-binding domains"/>
    <property type="match status" value="1"/>
</dbReference>
<keyword evidence="6 8" id="KW-0479">Metal-binding</keyword>
<dbReference type="GO" id="GO:0032259">
    <property type="term" value="P:methylation"/>
    <property type="evidence" value="ECO:0007669"/>
    <property type="project" value="UniProtKB-KW"/>
</dbReference>
<dbReference type="EMBL" id="SLWY01000006">
    <property type="protein sequence ID" value="TCO82074.1"/>
    <property type="molecule type" value="Genomic_DNA"/>
</dbReference>
<dbReference type="HAMAP" id="MF_00156">
    <property type="entry name" value="PanB"/>
    <property type="match status" value="1"/>
</dbReference>
<evidence type="ECO:0000256" key="1">
    <source>
        <dbReference type="ARBA" id="ARBA00005033"/>
    </source>
</evidence>
<keyword evidence="4 8" id="KW-0566">Pantothenate biosynthesis</keyword>
<dbReference type="Pfam" id="PF02548">
    <property type="entry name" value="Pantoate_transf"/>
    <property type="match status" value="1"/>
</dbReference>
<keyword evidence="8" id="KW-0963">Cytoplasm</keyword>
<keyword evidence="5 8" id="KW-0808">Transferase</keyword>
<evidence type="ECO:0000256" key="2">
    <source>
        <dbReference type="ARBA" id="ARBA00008676"/>
    </source>
</evidence>
<evidence type="ECO:0000313" key="13">
    <source>
        <dbReference type="Proteomes" id="UP000295765"/>
    </source>
</evidence>
<dbReference type="AlphaFoldDB" id="A0A4R2LGH3"/>
<evidence type="ECO:0000256" key="10">
    <source>
        <dbReference type="PIRSR" id="PIRSR000388-2"/>
    </source>
</evidence>
<dbReference type="GO" id="GO:0003864">
    <property type="term" value="F:3-methyl-2-oxobutanoate hydroxymethyltransferase activity"/>
    <property type="evidence" value="ECO:0007669"/>
    <property type="project" value="UniProtKB-UniRule"/>
</dbReference>
<dbReference type="RefSeq" id="WP_207922997.1">
    <property type="nucleotide sequence ID" value="NZ_SLWY01000006.1"/>
</dbReference>
<dbReference type="GO" id="GO:0005737">
    <property type="term" value="C:cytoplasm"/>
    <property type="evidence" value="ECO:0007669"/>
    <property type="project" value="UniProtKB-SubCell"/>
</dbReference>
<keyword evidence="13" id="KW-1185">Reference proteome</keyword>
<feature type="active site" description="Proton acceptor" evidence="8 9">
    <location>
        <position position="189"/>
    </location>
</feature>
<gene>
    <name evidence="8" type="primary">panB</name>
    <name evidence="12" type="ORF">EV699_106170</name>
</gene>
<dbReference type="Proteomes" id="UP000295765">
    <property type="component" value="Unassembled WGS sequence"/>
</dbReference>
<evidence type="ECO:0000256" key="7">
    <source>
        <dbReference type="ARBA" id="ARBA00056497"/>
    </source>
</evidence>
<dbReference type="PANTHER" id="PTHR20881:SF0">
    <property type="entry name" value="3-METHYL-2-OXOBUTANOATE HYDROXYMETHYLTRANSFERASE"/>
    <property type="match status" value="1"/>
</dbReference>
<comment type="cofactor">
    <cofactor evidence="8 11">
        <name>Mg(2+)</name>
        <dbReference type="ChEBI" id="CHEBI:18420"/>
    </cofactor>
    <text evidence="8 11">Binds 1 Mg(2+) ion per subunit.</text>
</comment>
<proteinExistence type="inferred from homology"/>
<feature type="binding site" evidence="8 10">
    <location>
        <position position="91"/>
    </location>
    <ligand>
        <name>3-methyl-2-oxobutanoate</name>
        <dbReference type="ChEBI" id="CHEBI:11851"/>
    </ligand>
</feature>
<dbReference type="GO" id="GO:0000287">
    <property type="term" value="F:magnesium ion binding"/>
    <property type="evidence" value="ECO:0007669"/>
    <property type="project" value="TreeGrafter"/>
</dbReference>
<evidence type="ECO:0000256" key="11">
    <source>
        <dbReference type="PIRSR" id="PIRSR000388-3"/>
    </source>
</evidence>
<dbReference type="NCBIfam" id="TIGR00222">
    <property type="entry name" value="panB"/>
    <property type="match status" value="1"/>
</dbReference>
<dbReference type="CDD" id="cd06557">
    <property type="entry name" value="KPHMT-like"/>
    <property type="match status" value="1"/>
</dbReference>
<dbReference type="GO" id="GO:0015940">
    <property type="term" value="P:pantothenate biosynthetic process"/>
    <property type="evidence" value="ECO:0007669"/>
    <property type="project" value="UniProtKB-UniRule"/>
</dbReference>
<dbReference type="InterPro" id="IPR003700">
    <property type="entry name" value="Pantoate_hydroxy_MeTrfase"/>
</dbReference>
<sequence>MYTEAIRSKPVTVATLRRMKANGEKIVVLTAYDASFAGLMEAAGVDVILVGDSLGMVVQGRDSTVPVSVDDMVYHCSMVARGSHLPLLIADLPFMSYATLDQGLRNAARLMQEGGARMVKLEGGSEVLGFVRALCHNGVPVCAHLGLLPQSVHKVGGYRVQGRDEVSARRMLDDALALQDAGADLLVLECIPAELGTRISEALEIPTIGIGAGVDCDGQVLVVYDILDITLGHRPKFSRNFIAGQEGGVRGALEAYVRAVRQGEFPAPEHSF</sequence>